<proteinExistence type="predicted"/>
<evidence type="ECO:0000259" key="2">
    <source>
        <dbReference type="PROSITE" id="PS51263"/>
    </source>
</evidence>
<dbReference type="SUPFAM" id="SSF55753">
    <property type="entry name" value="Actin depolymerizing proteins"/>
    <property type="match status" value="2"/>
</dbReference>
<dbReference type="AlphaFoldDB" id="A0A7S1AKT7"/>
<feature type="domain" description="ADF-H" evidence="2">
    <location>
        <begin position="1"/>
        <end position="102"/>
    </location>
</feature>
<accession>A0A7S1AKT7</accession>
<organism evidence="3">
    <name type="scientific">Noctiluca scintillans</name>
    <name type="common">Sea sparkle</name>
    <name type="synonym">Red tide dinoflagellate</name>
    <dbReference type="NCBI Taxonomy" id="2966"/>
    <lineage>
        <taxon>Eukaryota</taxon>
        <taxon>Sar</taxon>
        <taxon>Alveolata</taxon>
        <taxon>Dinophyceae</taxon>
        <taxon>Noctilucales</taxon>
        <taxon>Noctilucaceae</taxon>
        <taxon>Noctiluca</taxon>
    </lineage>
</organism>
<feature type="region of interest" description="Disordered" evidence="1">
    <location>
        <begin position="384"/>
        <end position="434"/>
    </location>
</feature>
<protein>
    <recommendedName>
        <fullName evidence="2">ADF-H domain-containing protein</fullName>
    </recommendedName>
</protein>
<dbReference type="InterPro" id="IPR002108">
    <property type="entry name" value="ADF-H"/>
</dbReference>
<dbReference type="InterPro" id="IPR029006">
    <property type="entry name" value="ADF-H/Gelsolin-like_dom_sf"/>
</dbReference>
<dbReference type="GO" id="GO:0003779">
    <property type="term" value="F:actin binding"/>
    <property type="evidence" value="ECO:0007669"/>
    <property type="project" value="InterPro"/>
</dbReference>
<feature type="compositionally biased region" description="Basic and acidic residues" evidence="1">
    <location>
        <begin position="410"/>
        <end position="419"/>
    </location>
</feature>
<reference evidence="3" key="1">
    <citation type="submission" date="2021-01" db="EMBL/GenBank/DDBJ databases">
        <authorList>
            <person name="Corre E."/>
            <person name="Pelletier E."/>
            <person name="Niang G."/>
            <person name="Scheremetjew M."/>
            <person name="Finn R."/>
            <person name="Kale V."/>
            <person name="Holt S."/>
            <person name="Cochrane G."/>
            <person name="Meng A."/>
            <person name="Brown T."/>
            <person name="Cohen L."/>
        </authorList>
    </citation>
    <scope>NUCLEOTIDE SEQUENCE</scope>
</reference>
<evidence type="ECO:0000313" key="3">
    <source>
        <dbReference type="EMBL" id="CAD8857449.1"/>
    </source>
</evidence>
<dbReference type="EMBL" id="HBFQ01044869">
    <property type="protein sequence ID" value="CAD8857449.1"/>
    <property type="molecule type" value="Transcribed_RNA"/>
</dbReference>
<feature type="compositionally biased region" description="Low complexity" evidence="1">
    <location>
        <begin position="384"/>
        <end position="393"/>
    </location>
</feature>
<gene>
    <name evidence="3" type="ORF">NSCI0253_LOCUS31801</name>
</gene>
<feature type="compositionally biased region" description="Acidic residues" evidence="1">
    <location>
        <begin position="424"/>
        <end position="434"/>
    </location>
</feature>
<sequence>MDTLNVIGTGCEGIDELRASLDDACVQWALLKLDMGSGAFLRQKILFLHMNGANCPAVRRGCVNEQTGEAQRLLCGEECFHASLEVTHRSQVTEEYIRERVRNFFIVDDLGDHSTQWLKRQSSLGRPGYKRCKTAPDVWAGDLTRKVLWPGHYSTMPFKSGREALKSVADGGLWNWCLVGPDPQLSLVSGGSGAFDELRSYLMANRTSVYFGVLRLGFGVGRLRRVKHIFIHAIGEQASAVRRGRHNAARPAVEKALSDFVNCVVPVQITRVEDFTLESVVERLRRSVHLDDDLLDNDLDSRRLFTVEAVREALREERRAAIFRTPLPKAQARKKPRPDLPVEEAVRLVHAPGHVNWAVFGPREVKMRRSTSMPVPGVSRVVPVRRPSASPARTGYGRQFSVPRVTVKPTRQEETHSSESTECVSDEEPSDETE</sequence>
<dbReference type="Pfam" id="PF00241">
    <property type="entry name" value="Cofilin_ADF"/>
    <property type="match status" value="2"/>
</dbReference>
<evidence type="ECO:0000256" key="1">
    <source>
        <dbReference type="SAM" id="MobiDB-lite"/>
    </source>
</evidence>
<name>A0A7S1AKT7_NOCSC</name>
<dbReference type="Gene3D" id="3.40.20.10">
    <property type="entry name" value="Severin"/>
    <property type="match status" value="2"/>
</dbReference>
<feature type="domain" description="ADF-H" evidence="2">
    <location>
        <begin position="153"/>
        <end position="285"/>
    </location>
</feature>
<dbReference type="PROSITE" id="PS51263">
    <property type="entry name" value="ADF_H"/>
    <property type="match status" value="2"/>
</dbReference>